<accession>A0A7T0PD73</accession>
<reference evidence="2 3" key="1">
    <citation type="submission" date="2020-11" db="EMBL/GenBank/DDBJ databases">
        <title>Corynebacterium sp. ZJ-599.</title>
        <authorList>
            <person name="Zhou J."/>
        </authorList>
    </citation>
    <scope>NUCLEOTIDE SEQUENCE [LARGE SCALE GENOMIC DNA]</scope>
    <source>
        <strain evidence="2 3">ZJ-599</strain>
    </source>
</reference>
<keyword evidence="3" id="KW-1185">Reference proteome</keyword>
<name>A0A7T0PD73_9CORY</name>
<evidence type="ECO:0000313" key="3">
    <source>
        <dbReference type="Proteomes" id="UP000594681"/>
    </source>
</evidence>
<keyword evidence="1" id="KW-0472">Membrane</keyword>
<organism evidence="2 3">
    <name type="scientific">Corynebacterium lizhenjunii</name>
    <dbReference type="NCBI Taxonomy" id="2709394"/>
    <lineage>
        <taxon>Bacteria</taxon>
        <taxon>Bacillati</taxon>
        <taxon>Actinomycetota</taxon>
        <taxon>Actinomycetes</taxon>
        <taxon>Mycobacteriales</taxon>
        <taxon>Corynebacteriaceae</taxon>
        <taxon>Corynebacterium</taxon>
    </lineage>
</organism>
<protein>
    <submittedName>
        <fullName evidence="2">Uncharacterized protein</fullName>
    </submittedName>
</protein>
<dbReference type="AlphaFoldDB" id="A0A7T0PD73"/>
<evidence type="ECO:0000313" key="2">
    <source>
        <dbReference type="EMBL" id="QPK80447.1"/>
    </source>
</evidence>
<sequence>MEWLVQAPAVVQMAVVLLTLVPVLIALAWVLMWAVDKVAAHRRKMDHHAQ</sequence>
<evidence type="ECO:0000256" key="1">
    <source>
        <dbReference type="SAM" id="Phobius"/>
    </source>
</evidence>
<keyword evidence="1" id="KW-0812">Transmembrane</keyword>
<gene>
    <name evidence="2" type="ORF">G7Y31_08695</name>
</gene>
<feature type="transmembrane region" description="Helical" evidence="1">
    <location>
        <begin position="12"/>
        <end position="35"/>
    </location>
</feature>
<proteinExistence type="predicted"/>
<keyword evidence="1" id="KW-1133">Transmembrane helix</keyword>
<dbReference type="Proteomes" id="UP000594681">
    <property type="component" value="Chromosome"/>
</dbReference>
<dbReference type="RefSeq" id="WP_165009389.1">
    <property type="nucleotide sequence ID" value="NZ_CP064954.1"/>
</dbReference>
<dbReference type="KEGG" id="cliz:G7Y31_08695"/>
<dbReference type="EMBL" id="CP064954">
    <property type="protein sequence ID" value="QPK80447.1"/>
    <property type="molecule type" value="Genomic_DNA"/>
</dbReference>